<protein>
    <submittedName>
        <fullName evidence="1">Uncharacterized protein</fullName>
    </submittedName>
</protein>
<gene>
    <name evidence="1" type="ORF">HED55_00730</name>
</gene>
<keyword evidence="2" id="KW-1185">Reference proteome</keyword>
<name>A0ABX1DLB6_9HYPH</name>
<dbReference type="RefSeq" id="WP_138785315.1">
    <property type="nucleotide sequence ID" value="NZ_JBHEEQ010000005.1"/>
</dbReference>
<sequence length="117" mass="13339">MTSDRTHYAKLMDKWREAEALAELIRQFADDGGRHRLKVKVEHPDPVVAGNAERVINDMMKNNGFGVTVQKALERVERKRDDAREEFLQEAGAGYLAPSTAERKLGDLLREPRPPKK</sequence>
<accession>A0ABX1DLB6</accession>
<dbReference type="EMBL" id="JAAVLN010000001">
    <property type="protein sequence ID" value="NKC02463.1"/>
    <property type="molecule type" value="Genomic_DNA"/>
</dbReference>
<evidence type="ECO:0000313" key="1">
    <source>
        <dbReference type="EMBL" id="NKC02463.1"/>
    </source>
</evidence>
<organism evidence="1 2">
    <name type="scientific">Brucella haematophila</name>
    <dbReference type="NCBI Taxonomy" id="419474"/>
    <lineage>
        <taxon>Bacteria</taxon>
        <taxon>Pseudomonadati</taxon>
        <taxon>Pseudomonadota</taxon>
        <taxon>Alphaproteobacteria</taxon>
        <taxon>Hyphomicrobiales</taxon>
        <taxon>Brucellaceae</taxon>
        <taxon>Brucella/Ochrobactrum group</taxon>
        <taxon>Brucella</taxon>
    </lineage>
</organism>
<reference evidence="1 2" key="1">
    <citation type="submission" date="2020-03" db="EMBL/GenBank/DDBJ databases">
        <title>Whole genome sequencing of clinical and environmental type strains of Ochrobactrum.</title>
        <authorList>
            <person name="Dharne M."/>
        </authorList>
    </citation>
    <scope>NUCLEOTIDE SEQUENCE [LARGE SCALE GENOMIC DNA]</scope>
    <source>
        <strain evidence="1 2">CIP 109452</strain>
    </source>
</reference>
<evidence type="ECO:0000313" key="2">
    <source>
        <dbReference type="Proteomes" id="UP000704467"/>
    </source>
</evidence>
<proteinExistence type="predicted"/>
<comment type="caution">
    <text evidence="1">The sequence shown here is derived from an EMBL/GenBank/DDBJ whole genome shotgun (WGS) entry which is preliminary data.</text>
</comment>
<dbReference type="Proteomes" id="UP000704467">
    <property type="component" value="Unassembled WGS sequence"/>
</dbReference>